<keyword evidence="2" id="KW-0732">Signal</keyword>
<comment type="caution">
    <text evidence="3">The sequence shown here is derived from an EMBL/GenBank/DDBJ whole genome shotgun (WGS) entry which is preliminary data.</text>
</comment>
<reference evidence="3 4" key="1">
    <citation type="journal article" date="2021" name="Commun. Biol.">
        <title>The genome of Shorea leprosula (Dipterocarpaceae) highlights the ecological relevance of drought in aseasonal tropical rainforests.</title>
        <authorList>
            <person name="Ng K.K.S."/>
            <person name="Kobayashi M.J."/>
            <person name="Fawcett J.A."/>
            <person name="Hatakeyama M."/>
            <person name="Paape T."/>
            <person name="Ng C.H."/>
            <person name="Ang C.C."/>
            <person name="Tnah L.H."/>
            <person name="Lee C.T."/>
            <person name="Nishiyama T."/>
            <person name="Sese J."/>
            <person name="O'Brien M.J."/>
            <person name="Copetti D."/>
            <person name="Mohd Noor M.I."/>
            <person name="Ong R.C."/>
            <person name="Putra M."/>
            <person name="Sireger I.Z."/>
            <person name="Indrioko S."/>
            <person name="Kosugi Y."/>
            <person name="Izuno A."/>
            <person name="Isagi Y."/>
            <person name="Lee S.L."/>
            <person name="Shimizu K.K."/>
        </authorList>
    </citation>
    <scope>NUCLEOTIDE SEQUENCE [LARGE SCALE GENOMIC DNA]</scope>
    <source>
        <strain evidence="3">214</strain>
    </source>
</reference>
<protein>
    <submittedName>
        <fullName evidence="3">Uncharacterized protein</fullName>
    </submittedName>
</protein>
<dbReference type="EMBL" id="BPVZ01000125">
    <property type="protein sequence ID" value="GKV37915.1"/>
    <property type="molecule type" value="Genomic_DNA"/>
</dbReference>
<feature type="chain" id="PRO_5043316065" evidence="2">
    <location>
        <begin position="21"/>
        <end position="98"/>
    </location>
</feature>
<evidence type="ECO:0000256" key="2">
    <source>
        <dbReference type="SAM" id="SignalP"/>
    </source>
</evidence>
<gene>
    <name evidence="3" type="ORF">SLEP1_g45878</name>
</gene>
<organism evidence="3 4">
    <name type="scientific">Rubroshorea leprosula</name>
    <dbReference type="NCBI Taxonomy" id="152421"/>
    <lineage>
        <taxon>Eukaryota</taxon>
        <taxon>Viridiplantae</taxon>
        <taxon>Streptophyta</taxon>
        <taxon>Embryophyta</taxon>
        <taxon>Tracheophyta</taxon>
        <taxon>Spermatophyta</taxon>
        <taxon>Magnoliopsida</taxon>
        <taxon>eudicotyledons</taxon>
        <taxon>Gunneridae</taxon>
        <taxon>Pentapetalae</taxon>
        <taxon>rosids</taxon>
        <taxon>malvids</taxon>
        <taxon>Malvales</taxon>
        <taxon>Dipterocarpaceae</taxon>
        <taxon>Rubroshorea</taxon>
    </lineage>
</organism>
<evidence type="ECO:0000313" key="3">
    <source>
        <dbReference type="EMBL" id="GKV37915.1"/>
    </source>
</evidence>
<dbReference type="Proteomes" id="UP001054252">
    <property type="component" value="Unassembled WGS sequence"/>
</dbReference>
<evidence type="ECO:0000256" key="1">
    <source>
        <dbReference type="SAM" id="MobiDB-lite"/>
    </source>
</evidence>
<feature type="signal peptide" evidence="2">
    <location>
        <begin position="1"/>
        <end position="20"/>
    </location>
</feature>
<keyword evidence="4" id="KW-1185">Reference proteome</keyword>
<accession>A0AAV5LKP8</accession>
<dbReference type="AlphaFoldDB" id="A0AAV5LKP8"/>
<evidence type="ECO:0000313" key="4">
    <source>
        <dbReference type="Proteomes" id="UP001054252"/>
    </source>
</evidence>
<proteinExistence type="predicted"/>
<sequence>MKITTLLIVLSALLMIWVAALQANAAMTDRRLQREANLGRKADVGAATDANSAATVVTSSTDGAADDDTNPNPGKYAPSSDTFTHRKYPDDQNPNPKN</sequence>
<feature type="region of interest" description="Disordered" evidence="1">
    <location>
        <begin position="39"/>
        <end position="98"/>
    </location>
</feature>
<name>A0AAV5LKP8_9ROSI</name>